<comment type="caution">
    <text evidence="14">The sequence shown here is derived from an EMBL/GenBank/DDBJ whole genome shotgun (WGS) entry which is preliminary data.</text>
</comment>
<evidence type="ECO:0000256" key="9">
    <source>
        <dbReference type="ARBA" id="ARBA00023136"/>
    </source>
</evidence>
<dbReference type="PANTHER" id="PTHR19957:SF83">
    <property type="entry name" value="SYNTAXIN-16"/>
    <property type="match status" value="1"/>
</dbReference>
<evidence type="ECO:0000256" key="2">
    <source>
        <dbReference type="ARBA" id="ARBA00009063"/>
    </source>
</evidence>
<keyword evidence="6 11" id="KW-1133">Transmembrane helix</keyword>
<evidence type="ECO:0000313" key="14">
    <source>
        <dbReference type="EMBL" id="KAL0955920.1"/>
    </source>
</evidence>
<evidence type="ECO:0000256" key="5">
    <source>
        <dbReference type="ARBA" id="ARBA00022927"/>
    </source>
</evidence>
<dbReference type="PROSITE" id="PS50192">
    <property type="entry name" value="T_SNARE"/>
    <property type="match status" value="1"/>
</dbReference>
<feature type="region of interest" description="Disordered" evidence="10">
    <location>
        <begin position="364"/>
        <end position="399"/>
    </location>
</feature>
<evidence type="ECO:0000256" key="11">
    <source>
        <dbReference type="SAM" id="Phobius"/>
    </source>
</evidence>
<dbReference type="SUPFAM" id="SSF47661">
    <property type="entry name" value="t-snare proteins"/>
    <property type="match status" value="1"/>
</dbReference>
<protein>
    <recommendedName>
        <fullName evidence="13">t-SNARE coiled-coil homology domain-containing protein</fullName>
    </recommendedName>
</protein>
<feature type="chain" id="PRO_5047364746" description="t-SNARE coiled-coil homology domain-containing protein" evidence="12">
    <location>
        <begin position="27"/>
        <end position="464"/>
    </location>
</feature>
<evidence type="ECO:0000256" key="4">
    <source>
        <dbReference type="ARBA" id="ARBA00022692"/>
    </source>
</evidence>
<accession>A0ABR3JKB3</accession>
<evidence type="ECO:0000313" key="15">
    <source>
        <dbReference type="Proteomes" id="UP001556367"/>
    </source>
</evidence>
<dbReference type="PANTHER" id="PTHR19957">
    <property type="entry name" value="SYNTAXIN"/>
    <property type="match status" value="1"/>
</dbReference>
<feature type="region of interest" description="Disordered" evidence="10">
    <location>
        <begin position="422"/>
        <end position="446"/>
    </location>
</feature>
<keyword evidence="5" id="KW-0653">Protein transport</keyword>
<keyword evidence="9 11" id="KW-0472">Membrane</keyword>
<feature type="compositionally biased region" description="Polar residues" evidence="10">
    <location>
        <begin position="364"/>
        <end position="379"/>
    </location>
</feature>
<name>A0ABR3JKB3_9AGAR</name>
<keyword evidence="12" id="KW-0732">Signal</keyword>
<keyword evidence="8" id="KW-0175">Coiled coil</keyword>
<evidence type="ECO:0000256" key="3">
    <source>
        <dbReference type="ARBA" id="ARBA00022448"/>
    </source>
</evidence>
<dbReference type="EMBL" id="JASNQZ010000006">
    <property type="protein sequence ID" value="KAL0955920.1"/>
    <property type="molecule type" value="Genomic_DNA"/>
</dbReference>
<dbReference type="SMART" id="SM00397">
    <property type="entry name" value="t_SNARE"/>
    <property type="match status" value="1"/>
</dbReference>
<keyword evidence="7" id="KW-0333">Golgi apparatus</keyword>
<feature type="domain" description="T-SNARE coiled-coil homology" evidence="13">
    <location>
        <begin position="252"/>
        <end position="314"/>
    </location>
</feature>
<comment type="similarity">
    <text evidence="2">Belongs to the syntaxin family.</text>
</comment>
<evidence type="ECO:0000259" key="13">
    <source>
        <dbReference type="PROSITE" id="PS50192"/>
    </source>
</evidence>
<dbReference type="Proteomes" id="UP001556367">
    <property type="component" value="Unassembled WGS sequence"/>
</dbReference>
<evidence type="ECO:0000256" key="7">
    <source>
        <dbReference type="ARBA" id="ARBA00023034"/>
    </source>
</evidence>
<feature type="signal peptide" evidence="12">
    <location>
        <begin position="1"/>
        <end position="26"/>
    </location>
</feature>
<dbReference type="Gene3D" id="1.20.58.70">
    <property type="match status" value="1"/>
</dbReference>
<feature type="transmembrane region" description="Helical" evidence="11">
    <location>
        <begin position="327"/>
        <end position="343"/>
    </location>
</feature>
<dbReference type="Pfam" id="PF05739">
    <property type="entry name" value="SNARE"/>
    <property type="match status" value="1"/>
</dbReference>
<evidence type="ECO:0000256" key="8">
    <source>
        <dbReference type="ARBA" id="ARBA00023054"/>
    </source>
</evidence>
<evidence type="ECO:0000256" key="6">
    <source>
        <dbReference type="ARBA" id="ARBA00022989"/>
    </source>
</evidence>
<gene>
    <name evidence="14" type="ORF">HGRIS_002111</name>
</gene>
<reference evidence="15" key="1">
    <citation type="submission" date="2024-06" db="EMBL/GenBank/DDBJ databases">
        <title>Multi-omics analyses provide insights into the biosynthesis of the anticancer antibiotic pleurotin in Hohenbuehelia grisea.</title>
        <authorList>
            <person name="Weaver J.A."/>
            <person name="Alberti F."/>
        </authorList>
    </citation>
    <scope>NUCLEOTIDE SEQUENCE [LARGE SCALE GENOMIC DNA]</scope>
    <source>
        <strain evidence="15">T-177</strain>
    </source>
</reference>
<proteinExistence type="inferred from homology"/>
<comment type="subcellular location">
    <subcellularLocation>
        <location evidence="1">Golgi apparatus membrane</location>
        <topology evidence="1">Single-pass type IV membrane protein</topology>
    </subcellularLocation>
</comment>
<evidence type="ECO:0000256" key="1">
    <source>
        <dbReference type="ARBA" id="ARBA00004409"/>
    </source>
</evidence>
<dbReference type="InterPro" id="IPR045242">
    <property type="entry name" value="Syntaxin"/>
</dbReference>
<keyword evidence="4 11" id="KW-0812">Transmembrane</keyword>
<sequence>MFRIRMILVWALQAVTHVTPFLRVRSWDMAEPTTRSRTLLFLSYRDSQARSSRFTRHRTDAYADDDVPDDEHEGLIAHPAQDLALPPKWVDITEQVEDILAGTQAKISSLEKLHAKHVLPGFTDRSFEEQEIEAATTDITRDFRKCQSLIQKIGTMAAAPHAFPPTSTSNRHETLAAKNVQRGLAAKVQDLSALFRKKQRVYMEKLQGHAIKNQDLLIASGTISLKGSDGMSAVDDDVAAAQNQTQAFVGETRNLQARDRELAEIAKSIAQLAELFKDLSALVIDQGTLLDSVEYNIEQTAVQMQDAVRELDTATKYQKNTGRRKCIFLLLLIIFGLIVVLIFKPKRHAAAAPPAVTVTALPTETSPAGASATATDTFTPNRVPPRMRRRRPVSERSLGQADSGLADLGLVDSGLLVGRAEGSEQVKLRQDEDEDGSAARRDLDSPVDVYRRTMIRYRRDRART</sequence>
<keyword evidence="15" id="KW-1185">Reference proteome</keyword>
<dbReference type="InterPro" id="IPR000727">
    <property type="entry name" value="T_SNARE_dom"/>
</dbReference>
<evidence type="ECO:0000256" key="12">
    <source>
        <dbReference type="SAM" id="SignalP"/>
    </source>
</evidence>
<organism evidence="14 15">
    <name type="scientific">Hohenbuehelia grisea</name>
    <dbReference type="NCBI Taxonomy" id="104357"/>
    <lineage>
        <taxon>Eukaryota</taxon>
        <taxon>Fungi</taxon>
        <taxon>Dikarya</taxon>
        <taxon>Basidiomycota</taxon>
        <taxon>Agaricomycotina</taxon>
        <taxon>Agaricomycetes</taxon>
        <taxon>Agaricomycetidae</taxon>
        <taxon>Agaricales</taxon>
        <taxon>Pleurotineae</taxon>
        <taxon>Pleurotaceae</taxon>
        <taxon>Hohenbuehelia</taxon>
    </lineage>
</organism>
<dbReference type="CDD" id="cd15845">
    <property type="entry name" value="SNARE_syntaxin16"/>
    <property type="match status" value="1"/>
</dbReference>
<evidence type="ECO:0000256" key="10">
    <source>
        <dbReference type="SAM" id="MobiDB-lite"/>
    </source>
</evidence>
<dbReference type="InterPro" id="IPR010989">
    <property type="entry name" value="SNARE"/>
</dbReference>
<keyword evidence="3" id="KW-0813">Transport</keyword>